<accession>A0AAD6RU66</accession>
<dbReference type="Proteomes" id="UP001164929">
    <property type="component" value="Chromosome 1"/>
</dbReference>
<keyword evidence="2" id="KW-1185">Reference proteome</keyword>
<sequence length="59" mass="6847">MDDNTFILYVNRSMWLSHIMASARTAHRSFISTHLPLHVYQAKHEQAEVKFASFANQTP</sequence>
<comment type="caution">
    <text evidence="1">The sequence shown here is derived from an EMBL/GenBank/DDBJ whole genome shotgun (WGS) entry which is preliminary data.</text>
</comment>
<name>A0AAD6RU66_9ROSI</name>
<dbReference type="AlphaFoldDB" id="A0AAD6RU66"/>
<evidence type="ECO:0000313" key="2">
    <source>
        <dbReference type="Proteomes" id="UP001164929"/>
    </source>
</evidence>
<dbReference type="EMBL" id="JAQIZT010000001">
    <property type="protein sequence ID" value="KAJ7015241.1"/>
    <property type="molecule type" value="Genomic_DNA"/>
</dbReference>
<reference evidence="1 2" key="1">
    <citation type="journal article" date="2023" name="Mol. Ecol. Resour.">
        <title>Chromosome-level genome assembly of a triploid poplar Populus alba 'Berolinensis'.</title>
        <authorList>
            <person name="Chen S."/>
            <person name="Yu Y."/>
            <person name="Wang X."/>
            <person name="Wang S."/>
            <person name="Zhang T."/>
            <person name="Zhou Y."/>
            <person name="He R."/>
            <person name="Meng N."/>
            <person name="Wang Y."/>
            <person name="Liu W."/>
            <person name="Liu Z."/>
            <person name="Liu J."/>
            <person name="Guo Q."/>
            <person name="Huang H."/>
            <person name="Sederoff R.R."/>
            <person name="Wang G."/>
            <person name="Qu G."/>
            <person name="Chen S."/>
        </authorList>
    </citation>
    <scope>NUCLEOTIDE SEQUENCE [LARGE SCALE GENOMIC DNA]</scope>
    <source>
        <strain evidence="1">SC-2020</strain>
    </source>
</reference>
<evidence type="ECO:0000313" key="1">
    <source>
        <dbReference type="EMBL" id="KAJ7015241.1"/>
    </source>
</evidence>
<gene>
    <name evidence="1" type="ORF">NC653_004524</name>
</gene>
<organism evidence="1 2">
    <name type="scientific">Populus alba x Populus x berolinensis</name>
    <dbReference type="NCBI Taxonomy" id="444605"/>
    <lineage>
        <taxon>Eukaryota</taxon>
        <taxon>Viridiplantae</taxon>
        <taxon>Streptophyta</taxon>
        <taxon>Embryophyta</taxon>
        <taxon>Tracheophyta</taxon>
        <taxon>Spermatophyta</taxon>
        <taxon>Magnoliopsida</taxon>
        <taxon>eudicotyledons</taxon>
        <taxon>Gunneridae</taxon>
        <taxon>Pentapetalae</taxon>
        <taxon>rosids</taxon>
        <taxon>fabids</taxon>
        <taxon>Malpighiales</taxon>
        <taxon>Salicaceae</taxon>
        <taxon>Saliceae</taxon>
        <taxon>Populus</taxon>
    </lineage>
</organism>
<proteinExistence type="predicted"/>
<protein>
    <submittedName>
        <fullName evidence="1">Uncharacterized protein</fullName>
    </submittedName>
</protein>